<keyword evidence="3" id="KW-1185">Reference proteome</keyword>
<evidence type="ECO:0008006" key="4">
    <source>
        <dbReference type="Google" id="ProtNLM"/>
    </source>
</evidence>
<evidence type="ECO:0000313" key="2">
    <source>
        <dbReference type="EMBL" id="MEK8088279.1"/>
    </source>
</evidence>
<dbReference type="Proteomes" id="UP001446205">
    <property type="component" value="Unassembled WGS sequence"/>
</dbReference>
<sequence>MNKALFVLGLLLPSLGACSSVLPVETTEQAGVNTLNPGTKWQGPRLLLRLQDGQQPDSALVASLSRAGGLLLRPQFAISPNLYVFESRDRLSEAALANALQRLRAHPAVVYAEPDRAVRLP</sequence>
<name>A0ABU9D3Y3_9PROT</name>
<dbReference type="PROSITE" id="PS51257">
    <property type="entry name" value="PROKAR_LIPOPROTEIN"/>
    <property type="match status" value="1"/>
</dbReference>
<gene>
    <name evidence="2" type="ORF">WOB96_00740</name>
</gene>
<protein>
    <recommendedName>
        <fullName evidence="4">Lipoprotein</fullName>
    </recommendedName>
</protein>
<proteinExistence type="predicted"/>
<feature type="signal peptide" evidence="1">
    <location>
        <begin position="1"/>
        <end position="19"/>
    </location>
</feature>
<evidence type="ECO:0000256" key="1">
    <source>
        <dbReference type="SAM" id="SignalP"/>
    </source>
</evidence>
<evidence type="ECO:0000313" key="3">
    <source>
        <dbReference type="Proteomes" id="UP001446205"/>
    </source>
</evidence>
<dbReference type="RefSeq" id="WP_341369345.1">
    <property type="nucleotide sequence ID" value="NZ_JBBPCO010000001.1"/>
</dbReference>
<feature type="chain" id="PRO_5045689646" description="Lipoprotein" evidence="1">
    <location>
        <begin position="20"/>
        <end position="121"/>
    </location>
</feature>
<reference evidence="2 3" key="1">
    <citation type="submission" date="2024-04" db="EMBL/GenBank/DDBJ databases">
        <authorList>
            <person name="Abashina T."/>
            <person name="Shaikin A."/>
        </authorList>
    </citation>
    <scope>NUCLEOTIDE SEQUENCE [LARGE SCALE GENOMIC DNA]</scope>
    <source>
        <strain evidence="2 3">AAFK</strain>
    </source>
</reference>
<dbReference type="EMBL" id="JBBPCO010000001">
    <property type="protein sequence ID" value="MEK8088279.1"/>
    <property type="molecule type" value="Genomic_DNA"/>
</dbReference>
<keyword evidence="1" id="KW-0732">Signal</keyword>
<accession>A0ABU9D3Y3</accession>
<comment type="caution">
    <text evidence="2">The sequence shown here is derived from an EMBL/GenBank/DDBJ whole genome shotgun (WGS) entry which is preliminary data.</text>
</comment>
<organism evidence="2 3">
    <name type="scientific">Thermithiobacillus plumbiphilus</name>
    <dbReference type="NCBI Taxonomy" id="1729899"/>
    <lineage>
        <taxon>Bacteria</taxon>
        <taxon>Pseudomonadati</taxon>
        <taxon>Pseudomonadota</taxon>
        <taxon>Acidithiobacillia</taxon>
        <taxon>Acidithiobacillales</taxon>
        <taxon>Thermithiobacillaceae</taxon>
        <taxon>Thermithiobacillus</taxon>
    </lineage>
</organism>